<dbReference type="OrthoDB" id="9803205at2"/>
<dbReference type="InterPro" id="IPR036612">
    <property type="entry name" value="KH_dom_type_1_sf"/>
</dbReference>
<name>A0A1B3SJW9_9MOLU</name>
<dbReference type="PROSITE" id="PS50084">
    <property type="entry name" value="KH_TYPE_1"/>
    <property type="match status" value="1"/>
</dbReference>
<organism evidence="8 9">
    <name type="scientific">Spiroplasma helicoides</name>
    <dbReference type="NCBI Taxonomy" id="216938"/>
    <lineage>
        <taxon>Bacteria</taxon>
        <taxon>Bacillati</taxon>
        <taxon>Mycoplasmatota</taxon>
        <taxon>Mollicutes</taxon>
        <taxon>Entomoplasmatales</taxon>
        <taxon>Spiroplasmataceae</taxon>
        <taxon>Spiroplasma</taxon>
    </lineage>
</organism>
<dbReference type="InterPro" id="IPR003607">
    <property type="entry name" value="HD/PDEase_dom"/>
</dbReference>
<keyword evidence="1 5" id="KW-0540">Nuclease</keyword>
<dbReference type="Gene3D" id="1.10.3210.10">
    <property type="entry name" value="Hypothetical protein af1432"/>
    <property type="match status" value="1"/>
</dbReference>
<evidence type="ECO:0000313" key="9">
    <source>
        <dbReference type="Proteomes" id="UP000094378"/>
    </source>
</evidence>
<keyword evidence="2 5" id="KW-0255">Endonuclease</keyword>
<dbReference type="Pfam" id="PF00013">
    <property type="entry name" value="KH_1"/>
    <property type="match status" value="1"/>
</dbReference>
<dbReference type="GO" id="GO:0016787">
    <property type="term" value="F:hydrolase activity"/>
    <property type="evidence" value="ECO:0007669"/>
    <property type="project" value="UniProtKB-KW"/>
</dbReference>
<keyword evidence="4 5" id="KW-0694">RNA-binding</keyword>
<reference evidence="8 9" key="1">
    <citation type="submission" date="2016-08" db="EMBL/GenBank/DDBJ databases">
        <title>Complete genome sequence of Spiroplasma helicoides TABS-2 (DSM 22551).</title>
        <authorList>
            <person name="Shen W.-Y."/>
            <person name="Lo W.-S."/>
            <person name="Lai Y.-C."/>
            <person name="Kuo C.-H."/>
        </authorList>
    </citation>
    <scope>NUCLEOTIDE SEQUENCE [LARGE SCALE GENOMIC DNA]</scope>
    <source>
        <strain evidence="8 9">TABS-2</strain>
    </source>
</reference>
<keyword evidence="5" id="KW-0812">Transmembrane</keyword>
<keyword evidence="5" id="KW-1003">Cell membrane</keyword>
<keyword evidence="3 5" id="KW-0378">Hydrolase</keyword>
<dbReference type="Pfam" id="PF01966">
    <property type="entry name" value="HD"/>
    <property type="match status" value="1"/>
</dbReference>
<accession>A0A1B3SJW9</accession>
<keyword evidence="5" id="KW-1133">Transmembrane helix</keyword>
<dbReference type="GO" id="GO:0005886">
    <property type="term" value="C:plasma membrane"/>
    <property type="evidence" value="ECO:0007669"/>
    <property type="project" value="UniProtKB-SubCell"/>
</dbReference>
<dbReference type="NCBIfam" id="TIGR00277">
    <property type="entry name" value="HDIG"/>
    <property type="match status" value="1"/>
</dbReference>
<evidence type="ECO:0000259" key="7">
    <source>
        <dbReference type="PROSITE" id="PS51831"/>
    </source>
</evidence>
<dbReference type="InterPro" id="IPR022711">
    <property type="entry name" value="RNase_Y_N"/>
</dbReference>
<feature type="coiled-coil region" evidence="6">
    <location>
        <begin position="56"/>
        <end position="112"/>
    </location>
</feature>
<gene>
    <name evidence="5 8" type="primary">rny</name>
    <name evidence="8" type="ORF">SHELI_v1c02670</name>
</gene>
<dbReference type="HAMAP" id="MF_00335">
    <property type="entry name" value="RNase_Y"/>
    <property type="match status" value="1"/>
</dbReference>
<dbReference type="InterPro" id="IPR004088">
    <property type="entry name" value="KH_dom_type_1"/>
</dbReference>
<evidence type="ECO:0000256" key="3">
    <source>
        <dbReference type="ARBA" id="ARBA00022801"/>
    </source>
</evidence>
<keyword evidence="5" id="KW-0472">Membrane</keyword>
<comment type="similarity">
    <text evidence="5">Belongs to the RNase Y family.</text>
</comment>
<dbReference type="SUPFAM" id="SSF54791">
    <property type="entry name" value="Eukaryotic type KH-domain (KH-domain type I)"/>
    <property type="match status" value="1"/>
</dbReference>
<dbReference type="AlphaFoldDB" id="A0A1B3SJW9"/>
<feature type="domain" description="HD" evidence="7">
    <location>
        <begin position="326"/>
        <end position="419"/>
    </location>
</feature>
<sequence>MTNSIENSTWPIILTILVVLLIALVILSGYLLLSKRRGHVLKKAKDEAKKIKMKVLAEAKIEVSNLKTEMEESISLKKIEIESENKILDQKREKYQEDLENLIIRERRVAEQQLENNKIKNKLLVDVDNVVNVLEKISQMSTQEAKEKLLLFVENTYLDDIYKEIKEKEEKARLQSKEIVLNILMDAMEKSHVKIATEKNTTIFEIEDDSWKGRIIGRDGRNIKTFQQYGGVDIVVDDVSKRIVISSFNPLRREIAYNTLDTLVKSGRVQPAAIEETLIIEEQKIEETFLKTGYEVTKDLNIFDFDEEIIRNIGKLKYRFSYGQSVLQHSIEVAKIAKSIAHSLELNEDIALRAGLLHDIGKAMDFEQEGSHVELGANLLKRLKMNETLVNCIEAHHGDVEKKSVYAEITAIADTISAARFGARNNSADEFFERLKDVEEACLKFEGVLKAYVFQSGRQIRVIVNPDIIEDSQLKNMTYLIKEKIREINKTPGDIYITLIRERRESIKI</sequence>
<evidence type="ECO:0000313" key="8">
    <source>
        <dbReference type="EMBL" id="AOG60222.1"/>
    </source>
</evidence>
<dbReference type="InterPro" id="IPR006674">
    <property type="entry name" value="HD_domain"/>
</dbReference>
<dbReference type="GO" id="GO:0003723">
    <property type="term" value="F:RNA binding"/>
    <property type="evidence" value="ECO:0007669"/>
    <property type="project" value="UniProtKB-UniRule"/>
</dbReference>
<evidence type="ECO:0000256" key="6">
    <source>
        <dbReference type="SAM" id="Coils"/>
    </source>
</evidence>
<dbReference type="GO" id="GO:0004521">
    <property type="term" value="F:RNA endonuclease activity"/>
    <property type="evidence" value="ECO:0007669"/>
    <property type="project" value="UniProtKB-UniRule"/>
</dbReference>
<dbReference type="RefSeq" id="WP_069116011.1">
    <property type="nucleotide sequence ID" value="NZ_CP017015.1"/>
</dbReference>
<comment type="subcellular location">
    <subcellularLocation>
        <location evidence="5">Cell membrane</location>
        <topology evidence="5">Single-pass membrane protein</topology>
    </subcellularLocation>
</comment>
<protein>
    <recommendedName>
        <fullName evidence="5">Ribonuclease Y</fullName>
        <shortName evidence="5">RNase Y</shortName>
        <ecNumber evidence="5">3.1.-.-</ecNumber>
    </recommendedName>
</protein>
<feature type="transmembrane region" description="Helical" evidence="5">
    <location>
        <begin position="12"/>
        <end position="33"/>
    </location>
</feature>
<keyword evidence="9" id="KW-1185">Reference proteome</keyword>
<dbReference type="InterPro" id="IPR006675">
    <property type="entry name" value="HDIG_dom"/>
</dbReference>
<dbReference type="EMBL" id="CP017015">
    <property type="protein sequence ID" value="AOG60222.1"/>
    <property type="molecule type" value="Genomic_DNA"/>
</dbReference>
<dbReference type="PATRIC" id="fig|216938.3.peg.269"/>
<dbReference type="CDD" id="cd00077">
    <property type="entry name" value="HDc"/>
    <property type="match status" value="1"/>
</dbReference>
<dbReference type="InterPro" id="IPR017705">
    <property type="entry name" value="Ribonuclease_Y"/>
</dbReference>
<dbReference type="Pfam" id="PF12072">
    <property type="entry name" value="RNase_Y_N"/>
    <property type="match status" value="1"/>
</dbReference>
<keyword evidence="6" id="KW-0175">Coiled coil</keyword>
<dbReference type="SUPFAM" id="SSF109604">
    <property type="entry name" value="HD-domain/PDEase-like"/>
    <property type="match status" value="1"/>
</dbReference>
<comment type="function">
    <text evidence="5">Endoribonuclease that initiates mRNA decay.</text>
</comment>
<dbReference type="EC" id="3.1.-.-" evidence="5"/>
<evidence type="ECO:0000256" key="1">
    <source>
        <dbReference type="ARBA" id="ARBA00022722"/>
    </source>
</evidence>
<evidence type="ECO:0000256" key="2">
    <source>
        <dbReference type="ARBA" id="ARBA00022759"/>
    </source>
</evidence>
<dbReference type="STRING" id="216938.SHELI_v1c02670"/>
<evidence type="ECO:0000256" key="5">
    <source>
        <dbReference type="HAMAP-Rule" id="MF_00335"/>
    </source>
</evidence>
<evidence type="ECO:0000256" key="4">
    <source>
        <dbReference type="ARBA" id="ARBA00022884"/>
    </source>
</evidence>
<proteinExistence type="inferred from homology"/>
<dbReference type="GO" id="GO:0006402">
    <property type="term" value="P:mRNA catabolic process"/>
    <property type="evidence" value="ECO:0007669"/>
    <property type="project" value="UniProtKB-UniRule"/>
</dbReference>
<dbReference type="KEGG" id="shj:SHELI_v1c02670"/>
<dbReference type="Proteomes" id="UP000094378">
    <property type="component" value="Chromosome"/>
</dbReference>
<dbReference type="PANTHER" id="PTHR12826:SF15">
    <property type="entry name" value="RIBONUCLEASE Y"/>
    <property type="match status" value="1"/>
</dbReference>
<dbReference type="PANTHER" id="PTHR12826">
    <property type="entry name" value="RIBONUCLEASE Y"/>
    <property type="match status" value="1"/>
</dbReference>
<dbReference type="SMART" id="SM00471">
    <property type="entry name" value="HDc"/>
    <property type="match status" value="1"/>
</dbReference>
<dbReference type="PROSITE" id="PS51831">
    <property type="entry name" value="HD"/>
    <property type="match status" value="1"/>
</dbReference>